<dbReference type="GO" id="GO:0051537">
    <property type="term" value="F:2 iron, 2 sulfur cluster binding"/>
    <property type="evidence" value="ECO:0007669"/>
    <property type="project" value="UniProtKB-KW"/>
</dbReference>
<comment type="cofactor">
    <cofactor evidence="1">
        <name>[2Fe-2S] cluster</name>
        <dbReference type="ChEBI" id="CHEBI:190135"/>
    </cofactor>
    <text evidence="1">Binds 1 [2Fe-2S] cluster per subunit.</text>
</comment>
<feature type="binding site" evidence="1">
    <location>
        <position position="226"/>
    </location>
    <ligand>
        <name>[2Fe-2S] cluster</name>
        <dbReference type="ChEBI" id="CHEBI:190135"/>
    </ligand>
</feature>
<reference evidence="3" key="2">
    <citation type="journal article" date="2021" name="PeerJ">
        <title>Extensive microbial diversity within the chicken gut microbiome revealed by metagenomics and culture.</title>
        <authorList>
            <person name="Gilroy R."/>
            <person name="Ravi A."/>
            <person name="Getino M."/>
            <person name="Pursley I."/>
            <person name="Horton D.L."/>
            <person name="Alikhan N.F."/>
            <person name="Baker D."/>
            <person name="Gharbi K."/>
            <person name="Hall N."/>
            <person name="Watson M."/>
            <person name="Adriaenssens E.M."/>
            <person name="Foster-Nyarko E."/>
            <person name="Jarju S."/>
            <person name="Secka A."/>
            <person name="Antonio M."/>
            <person name="Oren A."/>
            <person name="Chaudhuri R.R."/>
            <person name="La Ragione R."/>
            <person name="Hildebrand F."/>
            <person name="Pallen M.J."/>
        </authorList>
    </citation>
    <scope>NUCLEOTIDE SEQUENCE</scope>
    <source>
        <strain evidence="3">CHK152-2871</strain>
    </source>
</reference>
<accession>A0A9D1FJZ1</accession>
<dbReference type="InterPro" id="IPR001433">
    <property type="entry name" value="OxRdtase_FAD/NAD-bd"/>
</dbReference>
<keyword evidence="1" id="KW-0479">Metal-binding</keyword>
<feature type="domain" description="FAD-binding FR-type" evidence="2">
    <location>
        <begin position="2"/>
        <end position="100"/>
    </location>
</feature>
<dbReference type="InterPro" id="IPR017938">
    <property type="entry name" value="Riboflavin_synthase-like_b-brl"/>
</dbReference>
<dbReference type="InterPro" id="IPR017927">
    <property type="entry name" value="FAD-bd_FR_type"/>
</dbReference>
<feature type="binding site" evidence="1">
    <location>
        <position position="241"/>
    </location>
    <ligand>
        <name>[2Fe-2S] cluster</name>
        <dbReference type="ChEBI" id="CHEBI:190135"/>
    </ligand>
</feature>
<dbReference type="InterPro" id="IPR019480">
    <property type="entry name" value="Dihydroorotate_DH_Fe-S-bd"/>
</dbReference>
<keyword evidence="1" id="KW-0411">Iron-sulfur</keyword>
<dbReference type="SUPFAM" id="SSF52343">
    <property type="entry name" value="Ferredoxin reductase-like, C-terminal NADP-linked domain"/>
    <property type="match status" value="1"/>
</dbReference>
<dbReference type="PROSITE" id="PS51384">
    <property type="entry name" value="FAD_FR"/>
    <property type="match status" value="1"/>
</dbReference>
<dbReference type="AlphaFoldDB" id="A0A9D1FJZ1"/>
<dbReference type="Pfam" id="PF00175">
    <property type="entry name" value="NAD_binding_1"/>
    <property type="match status" value="1"/>
</dbReference>
<sequence length="290" mass="32114">MEDNVGYKILYKKELCQNQYEIRIKAPFITKNAQAGQFIILRVDKNSERIPLTIADYNRETEELTIVYMAVGYTTKKLSKLGVGDEIEDIVGPLGVPTHIEKYGTVVCLAGGYGAAPCYLIAKAFKDAGNKVYMIMGARNKDLIFWQDKMKNACSELFITTDDGSLGTKGFVTGVLSDIMAKEKVDYAIAVGPMPMMKAVADLTRDKGIKTEASMNPIMVDGTGMCGACRVTVGGEVKFACVDGPDFDAHKIDFDEVINRTRIYKDQEKRCDETNCNMIKQAVELENSMK</sequence>
<dbReference type="CDD" id="cd06219">
    <property type="entry name" value="DHOD_e_trans_like1"/>
    <property type="match status" value="1"/>
</dbReference>
<organism evidence="3 4">
    <name type="scientific">Candidatus Galligastranaerophilus intestinavium</name>
    <dbReference type="NCBI Taxonomy" id="2840836"/>
    <lineage>
        <taxon>Bacteria</taxon>
        <taxon>Candidatus Galligastranaerophilus</taxon>
    </lineage>
</organism>
<feature type="binding site" evidence="1">
    <location>
        <position position="229"/>
    </location>
    <ligand>
        <name>[2Fe-2S] cluster</name>
        <dbReference type="ChEBI" id="CHEBI:190135"/>
    </ligand>
</feature>
<dbReference type="Pfam" id="PF10418">
    <property type="entry name" value="DHODB_Fe-S_bind"/>
    <property type="match status" value="1"/>
</dbReference>
<dbReference type="InterPro" id="IPR050353">
    <property type="entry name" value="PyrK_electron_transfer"/>
</dbReference>
<evidence type="ECO:0000313" key="3">
    <source>
        <dbReference type="EMBL" id="HIS75118.1"/>
    </source>
</evidence>
<dbReference type="PANTHER" id="PTHR43513">
    <property type="entry name" value="DIHYDROOROTATE DEHYDROGENASE B (NAD(+)), ELECTRON TRANSFER SUBUNIT"/>
    <property type="match status" value="1"/>
</dbReference>
<dbReference type="InterPro" id="IPR012165">
    <property type="entry name" value="Cyt_c3_hydrogenase_gsu"/>
</dbReference>
<evidence type="ECO:0000259" key="2">
    <source>
        <dbReference type="PROSITE" id="PS51384"/>
    </source>
</evidence>
<dbReference type="Gene3D" id="3.40.50.80">
    <property type="entry name" value="Nucleotide-binding domain of ferredoxin-NADP reductase (FNR) module"/>
    <property type="match status" value="1"/>
</dbReference>
<proteinExistence type="predicted"/>
<reference evidence="3" key="1">
    <citation type="submission" date="2020-10" db="EMBL/GenBank/DDBJ databases">
        <authorList>
            <person name="Gilroy R."/>
        </authorList>
    </citation>
    <scope>NUCLEOTIDE SEQUENCE</scope>
    <source>
        <strain evidence="3">CHK152-2871</strain>
    </source>
</reference>
<dbReference type="Gene3D" id="2.40.30.10">
    <property type="entry name" value="Translation factors"/>
    <property type="match status" value="1"/>
</dbReference>
<dbReference type="SUPFAM" id="SSF63380">
    <property type="entry name" value="Riboflavin synthase domain-like"/>
    <property type="match status" value="1"/>
</dbReference>
<name>A0A9D1FJZ1_9BACT</name>
<dbReference type="GO" id="GO:0050660">
    <property type="term" value="F:flavin adenine dinucleotide binding"/>
    <property type="evidence" value="ECO:0007669"/>
    <property type="project" value="InterPro"/>
</dbReference>
<dbReference type="GO" id="GO:0016491">
    <property type="term" value="F:oxidoreductase activity"/>
    <property type="evidence" value="ECO:0007669"/>
    <property type="project" value="InterPro"/>
</dbReference>
<gene>
    <name evidence="3" type="ORF">IAA86_08895</name>
</gene>
<dbReference type="GO" id="GO:0046872">
    <property type="term" value="F:metal ion binding"/>
    <property type="evidence" value="ECO:0007669"/>
    <property type="project" value="UniProtKB-KW"/>
</dbReference>
<evidence type="ECO:0000256" key="1">
    <source>
        <dbReference type="PIRSR" id="PIRSR006816-2"/>
    </source>
</evidence>
<keyword evidence="1" id="KW-0001">2Fe-2S</keyword>
<protein>
    <submittedName>
        <fullName evidence="3">Sulfide/dihydroorotate dehydrogenase-like FAD/NAD-binding protein</fullName>
    </submittedName>
</protein>
<dbReference type="EMBL" id="DVJQ01000076">
    <property type="protein sequence ID" value="HIS75118.1"/>
    <property type="molecule type" value="Genomic_DNA"/>
</dbReference>
<evidence type="ECO:0000313" key="4">
    <source>
        <dbReference type="Proteomes" id="UP000886865"/>
    </source>
</evidence>
<dbReference type="GO" id="GO:0006221">
    <property type="term" value="P:pyrimidine nucleotide biosynthetic process"/>
    <property type="evidence" value="ECO:0007669"/>
    <property type="project" value="InterPro"/>
</dbReference>
<dbReference type="NCBIfam" id="NF004862">
    <property type="entry name" value="PRK06222.1"/>
    <property type="match status" value="1"/>
</dbReference>
<comment type="caution">
    <text evidence="3">The sequence shown here is derived from an EMBL/GenBank/DDBJ whole genome shotgun (WGS) entry which is preliminary data.</text>
</comment>
<dbReference type="Proteomes" id="UP000886865">
    <property type="component" value="Unassembled WGS sequence"/>
</dbReference>
<keyword evidence="1" id="KW-0408">Iron</keyword>
<dbReference type="PANTHER" id="PTHR43513:SF3">
    <property type="entry name" value="DIHYDROOROTATE DEHYDROGENASE B (NAD(+)), ELECTRON TRANSFER SUBUNIT-RELATED"/>
    <property type="match status" value="1"/>
</dbReference>
<dbReference type="PIRSF" id="PIRSF006816">
    <property type="entry name" value="Cyc3_hyd_g"/>
    <property type="match status" value="1"/>
</dbReference>
<dbReference type="InterPro" id="IPR039261">
    <property type="entry name" value="FNR_nucleotide-bd"/>
</dbReference>